<dbReference type="Gene3D" id="3.40.50.150">
    <property type="entry name" value="Vaccinia Virus protein VP39"/>
    <property type="match status" value="1"/>
</dbReference>
<dbReference type="SUPFAM" id="SSF53335">
    <property type="entry name" value="S-adenosyl-L-methionine-dependent methyltransferases"/>
    <property type="match status" value="1"/>
</dbReference>
<dbReference type="AlphaFoldDB" id="A0A8D8TYQ9"/>
<dbReference type="GO" id="GO:0032259">
    <property type="term" value="P:methylation"/>
    <property type="evidence" value="ECO:0007669"/>
    <property type="project" value="UniProtKB-KW"/>
</dbReference>
<comment type="similarity">
    <text evidence="1">Belongs to the class I-like SAM-binding methyltransferase superfamily. EEF2KMT family.</text>
</comment>
<dbReference type="Pfam" id="PF10294">
    <property type="entry name" value="Methyltransf_16"/>
    <property type="match status" value="2"/>
</dbReference>
<dbReference type="InterPro" id="IPR019410">
    <property type="entry name" value="Methyltransf_16"/>
</dbReference>
<dbReference type="GO" id="GO:0008168">
    <property type="term" value="F:methyltransferase activity"/>
    <property type="evidence" value="ECO:0007669"/>
    <property type="project" value="UniProtKB-KW"/>
</dbReference>
<accession>A0A8D8TYQ9</accession>
<dbReference type="GO" id="GO:0032991">
    <property type="term" value="C:protein-containing complex"/>
    <property type="evidence" value="ECO:0007669"/>
    <property type="project" value="TreeGrafter"/>
</dbReference>
<dbReference type="InterPro" id="IPR029063">
    <property type="entry name" value="SAM-dependent_MTases_sf"/>
</dbReference>
<evidence type="ECO:0000256" key="2">
    <source>
        <dbReference type="ARBA" id="ARBA00022679"/>
    </source>
</evidence>
<name>A0A8D8TYQ9_9HEMI</name>
<dbReference type="PANTHER" id="PTHR14614:SF130">
    <property type="entry name" value="PROTEIN-LYSINE N-METHYLTRANSFERASE EEF2KMT"/>
    <property type="match status" value="1"/>
</dbReference>
<keyword evidence="4" id="KW-0489">Methyltransferase</keyword>
<proteinExistence type="inferred from homology"/>
<dbReference type="InterPro" id="IPR029426">
    <property type="entry name" value="FAM86_N"/>
</dbReference>
<dbReference type="PANTHER" id="PTHR14614">
    <property type="entry name" value="HEPATOCELLULAR CARCINOMA-ASSOCIATED ANTIGEN"/>
    <property type="match status" value="1"/>
</dbReference>
<protein>
    <submittedName>
        <fullName evidence="4">Protein-lysine N-methyltransferase EEF2KMT</fullName>
    </submittedName>
</protein>
<dbReference type="EMBL" id="HBUF01334181">
    <property type="protein sequence ID" value="CAG6697581.1"/>
    <property type="molecule type" value="Transcribed_RNA"/>
</dbReference>
<evidence type="ECO:0000259" key="3">
    <source>
        <dbReference type="Pfam" id="PF14904"/>
    </source>
</evidence>
<reference evidence="4" key="1">
    <citation type="submission" date="2021-05" db="EMBL/GenBank/DDBJ databases">
        <authorList>
            <person name="Alioto T."/>
            <person name="Alioto T."/>
            <person name="Gomez Garrido J."/>
        </authorList>
    </citation>
    <scope>NUCLEOTIDE SEQUENCE</scope>
</reference>
<sequence length="382" mass="44268">MDNKDNLEEKLFSSIQKSFFLLEPVDNFLIDLLNLNKEFNQEKLISSTINHDIIQKYPNKIDYTIRYLRQVISLLEYNGVEVLESIYNKYVLFLKTKSEEKLFYYRHFIINNQIVIIKNTYSMISRGTTGLCVWEGAMVLAEWCLQNKNILQDKIILELGCGVGFSGLVAIKNCKCKHYIFSDCNNEVLQTLEHNAHINIKHSDDLCLKRSKSPSKNDTREVNEVGDVLTDLINKVRNVDVKTGSEPNDTIETKIDKKDIGTYQDTLISIQEATFQDISLIKSNDRLCDIVLASDIVYDTDLFPSLRNALLNIFKHNENCTAVFACKVRNMDTYKSFVDILNETKKFHLVEEQLKPENLFFFSDKKMYSMVKILIIKQNNTT</sequence>
<dbReference type="Pfam" id="PF14904">
    <property type="entry name" value="FAM86"/>
    <property type="match status" value="1"/>
</dbReference>
<evidence type="ECO:0000313" key="4">
    <source>
        <dbReference type="EMBL" id="CAG6697581.1"/>
    </source>
</evidence>
<organism evidence="4">
    <name type="scientific">Cacopsylla melanoneura</name>
    <dbReference type="NCBI Taxonomy" id="428564"/>
    <lineage>
        <taxon>Eukaryota</taxon>
        <taxon>Metazoa</taxon>
        <taxon>Ecdysozoa</taxon>
        <taxon>Arthropoda</taxon>
        <taxon>Hexapoda</taxon>
        <taxon>Insecta</taxon>
        <taxon>Pterygota</taxon>
        <taxon>Neoptera</taxon>
        <taxon>Paraneoptera</taxon>
        <taxon>Hemiptera</taxon>
        <taxon>Sternorrhyncha</taxon>
        <taxon>Psylloidea</taxon>
        <taxon>Psyllidae</taxon>
        <taxon>Psyllinae</taxon>
        <taxon>Cacopsylla</taxon>
    </lineage>
</organism>
<keyword evidence="2 4" id="KW-0808">Transferase</keyword>
<evidence type="ECO:0000256" key="1">
    <source>
        <dbReference type="ARBA" id="ARBA00005511"/>
    </source>
</evidence>
<feature type="domain" description="FAM86 N-terminal" evidence="3">
    <location>
        <begin position="42"/>
        <end position="90"/>
    </location>
</feature>